<dbReference type="InterPro" id="IPR050152">
    <property type="entry name" value="ChlB/BchB/BchZ"/>
</dbReference>
<dbReference type="GeneID" id="89510640"/>
<gene>
    <name evidence="2" type="ORF">SAMN02745229_00713</name>
</gene>
<evidence type="ECO:0000313" key="3">
    <source>
        <dbReference type="Proteomes" id="UP000184278"/>
    </source>
</evidence>
<dbReference type="Gene3D" id="3.40.50.1980">
    <property type="entry name" value="Nitrogenase molybdenum iron protein domain"/>
    <property type="match status" value="3"/>
</dbReference>
<dbReference type="AlphaFoldDB" id="A0A1M5U455"/>
<organism evidence="2 3">
    <name type="scientific">Butyrivibrio fibrisolvens DSM 3071</name>
    <dbReference type="NCBI Taxonomy" id="1121131"/>
    <lineage>
        <taxon>Bacteria</taxon>
        <taxon>Bacillati</taxon>
        <taxon>Bacillota</taxon>
        <taxon>Clostridia</taxon>
        <taxon>Lachnospirales</taxon>
        <taxon>Lachnospiraceae</taxon>
        <taxon>Butyrivibrio</taxon>
    </lineage>
</organism>
<dbReference type="SUPFAM" id="SSF53807">
    <property type="entry name" value="Helical backbone' metal receptor"/>
    <property type="match status" value="1"/>
</dbReference>
<dbReference type="EMBL" id="FQXK01000005">
    <property type="protein sequence ID" value="SHH57728.1"/>
    <property type="molecule type" value="Genomic_DNA"/>
</dbReference>
<dbReference type="GO" id="GO:0016491">
    <property type="term" value="F:oxidoreductase activity"/>
    <property type="evidence" value="ECO:0007669"/>
    <property type="project" value="InterPro"/>
</dbReference>
<dbReference type="RefSeq" id="WP_073385565.1">
    <property type="nucleotide sequence ID" value="NZ_FQXK01000005.1"/>
</dbReference>
<dbReference type="Proteomes" id="UP000184278">
    <property type="component" value="Unassembled WGS sequence"/>
</dbReference>
<keyword evidence="3" id="KW-1185">Reference proteome</keyword>
<reference evidence="3" key="1">
    <citation type="submission" date="2016-11" db="EMBL/GenBank/DDBJ databases">
        <authorList>
            <person name="Varghese N."/>
            <person name="Submissions S."/>
        </authorList>
    </citation>
    <scope>NUCLEOTIDE SEQUENCE [LARGE SCALE GENOMIC DNA]</scope>
    <source>
        <strain evidence="3">DSM 3071</strain>
    </source>
</reference>
<evidence type="ECO:0000313" key="2">
    <source>
        <dbReference type="EMBL" id="SHH57728.1"/>
    </source>
</evidence>
<dbReference type="Pfam" id="PF00148">
    <property type="entry name" value="Oxidored_nitro"/>
    <property type="match status" value="1"/>
</dbReference>
<proteinExistence type="predicted"/>
<dbReference type="PANTHER" id="PTHR33712:SF7">
    <property type="entry name" value="LIGHT-INDEPENDENT PROTOCHLOROPHYLLIDE REDUCTASE SUBUNIT B"/>
    <property type="match status" value="1"/>
</dbReference>
<evidence type="ECO:0000259" key="1">
    <source>
        <dbReference type="Pfam" id="PF00148"/>
    </source>
</evidence>
<feature type="domain" description="Nitrogenase/oxidoreductase component 1" evidence="1">
    <location>
        <begin position="13"/>
        <end position="439"/>
    </location>
</feature>
<dbReference type="STRING" id="1121131.SAMN02745229_00713"/>
<dbReference type="InterPro" id="IPR000510">
    <property type="entry name" value="Nase/OxRdtase_comp1"/>
</dbReference>
<dbReference type="OrthoDB" id="9802175at2"/>
<sequence length="446" mass="49950">MGAGIIEQERFTCALGAMQTVVAIPKALPILHSGPGCGDMVSGFFQRSKGYAGGSTTPCSNFSEKEVVFGGVNRLRELVDNSYKILNSDLQVIFTGCTAGIVGDDVQSVAEEFRDQGKPIVYVESPGFKSNNYVSHSVVVNAIIDQYVSQYEDESTFRSQKNTVNVFASIPYQDMFWRGNLDEYKRLLEAIGLKVNILFGDKSEGVREWQSIPKANFNILVSPWYGKDIVDHLKDVYGQPYVQYPNIPIGANETEKFLNKVIAFAIEQGADINEVEAKRFIKRESDAYYAQLEDLATFLLEFRYGLPNHAHIIHDAGYVLGISKFLINETGVIPKEQFIVDDTPEKYQEEIEKELKSISKKREVPVFFSPDAGLAQNRIRETEHKGKGIIIGAGWDKQIAREKNYDFISAAIPTDYRLVMRTGYVGFAGGLRLIEDIYSNTLSKFA</sequence>
<dbReference type="PANTHER" id="PTHR33712">
    <property type="entry name" value="LIGHT-INDEPENDENT PROTOCHLOROPHYLLIDE REDUCTASE SUBUNIT B"/>
    <property type="match status" value="1"/>
</dbReference>
<accession>A0A1M5U455</accession>
<name>A0A1M5U455_BUTFI</name>
<protein>
    <submittedName>
        <fullName evidence="2">Nitrogenase molybdenum-iron protein beta chain</fullName>
    </submittedName>
</protein>